<feature type="transmembrane region" description="Helical" evidence="1">
    <location>
        <begin position="99"/>
        <end position="125"/>
    </location>
</feature>
<evidence type="ECO:0000313" key="3">
    <source>
        <dbReference type="Proteomes" id="UP001176941"/>
    </source>
</evidence>
<protein>
    <submittedName>
        <fullName evidence="2">Uncharacterized protein</fullName>
    </submittedName>
</protein>
<gene>
    <name evidence="2" type="ORF">MRATA1EN1_LOCUS7672</name>
</gene>
<keyword evidence="1" id="KW-1133">Transmembrane helix</keyword>
<organism evidence="2 3">
    <name type="scientific">Rangifer tarandus platyrhynchus</name>
    <name type="common">Svalbard reindeer</name>
    <dbReference type="NCBI Taxonomy" id="3082113"/>
    <lineage>
        <taxon>Eukaryota</taxon>
        <taxon>Metazoa</taxon>
        <taxon>Chordata</taxon>
        <taxon>Craniata</taxon>
        <taxon>Vertebrata</taxon>
        <taxon>Euteleostomi</taxon>
        <taxon>Mammalia</taxon>
        <taxon>Eutheria</taxon>
        <taxon>Laurasiatheria</taxon>
        <taxon>Artiodactyla</taxon>
        <taxon>Ruminantia</taxon>
        <taxon>Pecora</taxon>
        <taxon>Cervidae</taxon>
        <taxon>Odocoileinae</taxon>
        <taxon>Rangifer</taxon>
    </lineage>
</organism>
<dbReference type="EMBL" id="OX459954">
    <property type="protein sequence ID" value="CAI9158710.1"/>
    <property type="molecule type" value="Genomic_DNA"/>
</dbReference>
<reference evidence="2" key="1">
    <citation type="submission" date="2023-04" db="EMBL/GenBank/DDBJ databases">
        <authorList>
            <consortium name="ELIXIR-Norway"/>
        </authorList>
    </citation>
    <scope>NUCLEOTIDE SEQUENCE [LARGE SCALE GENOMIC DNA]</scope>
</reference>
<keyword evidence="3" id="KW-1185">Reference proteome</keyword>
<evidence type="ECO:0000256" key="1">
    <source>
        <dbReference type="SAM" id="Phobius"/>
    </source>
</evidence>
<dbReference type="Proteomes" id="UP001176941">
    <property type="component" value="Chromosome 18"/>
</dbReference>
<proteinExistence type="predicted"/>
<evidence type="ECO:0000313" key="2">
    <source>
        <dbReference type="EMBL" id="CAI9158710.1"/>
    </source>
</evidence>
<keyword evidence="1" id="KW-0812">Transmembrane</keyword>
<accession>A0ABN8YAZ7</accession>
<sequence>MESQVMEAQPHYSGASMQESLPAESLHQDTLYLWVLAMCGLQQFPREGVLHPRAGEPDGELGTLTPLGEPLQYNYFHLRVTHPVGLGFNYIAKVPSYHFTVASFFVFGCRIFVLVGSSLFCLWLFSS</sequence>
<keyword evidence="1" id="KW-0472">Membrane</keyword>
<name>A0ABN8YAZ7_RANTA</name>